<dbReference type="Proteomes" id="UP001158576">
    <property type="component" value="Chromosome 2"/>
</dbReference>
<keyword evidence="6" id="KW-1185">Reference proteome</keyword>
<evidence type="ECO:0000313" key="5">
    <source>
        <dbReference type="EMBL" id="CAG5113185.1"/>
    </source>
</evidence>
<gene>
    <name evidence="5" type="ORF">OKIOD_LOCUS16079</name>
</gene>
<evidence type="ECO:0000259" key="3">
    <source>
        <dbReference type="Pfam" id="PF08190"/>
    </source>
</evidence>
<dbReference type="Pfam" id="PF08190">
    <property type="entry name" value="PIH1"/>
    <property type="match status" value="1"/>
</dbReference>
<organism evidence="5 6">
    <name type="scientific">Oikopleura dioica</name>
    <name type="common">Tunicate</name>
    <dbReference type="NCBI Taxonomy" id="34765"/>
    <lineage>
        <taxon>Eukaryota</taxon>
        <taxon>Metazoa</taxon>
        <taxon>Chordata</taxon>
        <taxon>Tunicata</taxon>
        <taxon>Appendicularia</taxon>
        <taxon>Copelata</taxon>
        <taxon>Oikopleuridae</taxon>
        <taxon>Oikopleura</taxon>
    </lineage>
</organism>
<dbReference type="PANTHER" id="PTHR22997:SF3">
    <property type="entry name" value="PROTEIN KINTOUN"/>
    <property type="match status" value="1"/>
</dbReference>
<protein>
    <submittedName>
        <fullName evidence="5">Oidioi.mRNA.OKI2018_I69.chr2.g7314.t2.cds</fullName>
    </submittedName>
</protein>
<evidence type="ECO:0000313" key="6">
    <source>
        <dbReference type="Proteomes" id="UP001158576"/>
    </source>
</evidence>
<name>A0ABN7TAK5_OIKDI</name>
<feature type="domain" description="PIH1D1/2/3 CS-like" evidence="4">
    <location>
        <begin position="260"/>
        <end position="359"/>
    </location>
</feature>
<dbReference type="InterPro" id="IPR041442">
    <property type="entry name" value="PIH1D1/2/3_CS-like"/>
</dbReference>
<dbReference type="InterPro" id="IPR012981">
    <property type="entry name" value="PIH1_N"/>
</dbReference>
<dbReference type="InterPro" id="IPR050734">
    <property type="entry name" value="PIH1/Kintoun_subfamily"/>
</dbReference>
<evidence type="ECO:0000256" key="2">
    <source>
        <dbReference type="SAM" id="MobiDB-lite"/>
    </source>
</evidence>
<sequence>MIPNKNLLTIYRVFQVASPNKDCLELGKPEINAAYLQENAEMEKANGVHAEFIHPHPVHSLQLEIMPPEVSTLHTAYLNIAQNKMVAQSKCERDKDGNRGLLWHLPHTISPPREDFYDGKSGLKFRIYDVVFHPDTIRMGKTNSNFMTMLHKSAIDAVSSNFKVKVSPKYEQVMDRSYVGKEETCVLTTPLPAPEATKTPRPSSRGKPSKLNPKKEEEIREDLQKFMENRPGRTKGKVVTKSTLRTRWDGKAGVNDDGTLSPRWQIKQSKKMDLTDFISSPQYPDSDKKDDLVVSIWLPDLNSAKNVKIDIAEKTLTLETTNEPKLYCAKISLPYNVDSKVGKAVFRNAEQILEIKLPIAMNKLSFDDAVNNIEPPEIPDDSSEKRGPRLDLTEKELEEEIRRISNQPHCSLAELIPAHNLFLPDFKASESERWCLFEINVSEVPFDMENDCEITENGFHLANKFDPAIENIGLNVTIGNGGVKIDECHKYTHRQFAPGKRVLEVKLRKKNDGLLKHFNMGKTRNSLDSYRFDALISDRQVLYMTVEGDRSLPQQNEPAVWLPTSKAGTPIKERAVLKANRGKKKNYRW</sequence>
<evidence type="ECO:0000256" key="1">
    <source>
        <dbReference type="ARBA" id="ARBA00008511"/>
    </source>
</evidence>
<evidence type="ECO:0000259" key="4">
    <source>
        <dbReference type="Pfam" id="PF18201"/>
    </source>
</evidence>
<feature type="region of interest" description="Disordered" evidence="2">
    <location>
        <begin position="190"/>
        <end position="217"/>
    </location>
</feature>
<dbReference type="CDD" id="cd06464">
    <property type="entry name" value="ACD_sHsps-like"/>
    <property type="match status" value="1"/>
</dbReference>
<accession>A0ABN7TAK5</accession>
<feature type="domain" description="PIH1 N-terminal" evidence="3">
    <location>
        <begin position="29"/>
        <end position="192"/>
    </location>
</feature>
<reference evidence="5 6" key="1">
    <citation type="submission" date="2021-04" db="EMBL/GenBank/DDBJ databases">
        <authorList>
            <person name="Bliznina A."/>
        </authorList>
    </citation>
    <scope>NUCLEOTIDE SEQUENCE [LARGE SCALE GENOMIC DNA]</scope>
</reference>
<dbReference type="Pfam" id="PF18201">
    <property type="entry name" value="PIH1_CS"/>
    <property type="match status" value="1"/>
</dbReference>
<dbReference type="EMBL" id="OU015567">
    <property type="protein sequence ID" value="CAG5113185.1"/>
    <property type="molecule type" value="Genomic_DNA"/>
</dbReference>
<proteinExistence type="inferred from homology"/>
<dbReference type="PANTHER" id="PTHR22997">
    <property type="entry name" value="PIH1 DOMAIN-CONTAINING PROTEIN 1"/>
    <property type="match status" value="1"/>
</dbReference>
<comment type="similarity">
    <text evidence="1">Belongs to the PIH1 family.</text>
</comment>